<evidence type="ECO:0000313" key="6">
    <source>
        <dbReference type="EMBL" id="KAK8026429.1"/>
    </source>
</evidence>
<keyword evidence="2" id="KW-0479">Metal-binding</keyword>
<dbReference type="CDD" id="cd07730">
    <property type="entry name" value="metallo-hydrolase-like_MBL-fold"/>
    <property type="match status" value="1"/>
</dbReference>
<dbReference type="PANTHER" id="PTHR42978:SF5">
    <property type="entry name" value="METALLO-BETA-LACTAMASE DOMAIN-CONTAINING PROTEIN"/>
    <property type="match status" value="1"/>
</dbReference>
<dbReference type="Gene3D" id="3.60.15.10">
    <property type="entry name" value="Ribonuclease Z/Hydroxyacylglutathione hydrolase-like"/>
    <property type="match status" value="1"/>
</dbReference>
<dbReference type="Proteomes" id="UP001396898">
    <property type="component" value="Unassembled WGS sequence"/>
</dbReference>
<protein>
    <recommendedName>
        <fullName evidence="5">Metallo-beta-lactamase domain-containing protein</fullName>
    </recommendedName>
</protein>
<reference evidence="6 7" key="1">
    <citation type="submission" date="2023-01" db="EMBL/GenBank/DDBJ databases">
        <title>Analysis of 21 Apiospora genomes using comparative genomics revels a genus with tremendous synthesis potential of carbohydrate active enzymes and secondary metabolites.</title>
        <authorList>
            <person name="Sorensen T."/>
        </authorList>
    </citation>
    <scope>NUCLEOTIDE SEQUENCE [LARGE SCALE GENOMIC DNA]</scope>
    <source>
        <strain evidence="6 7">CBS 20057</strain>
    </source>
</reference>
<comment type="caution">
    <text evidence="6">The sequence shown here is derived from an EMBL/GenBank/DDBJ whole genome shotgun (WGS) entry which is preliminary data.</text>
</comment>
<evidence type="ECO:0000259" key="5">
    <source>
        <dbReference type="SMART" id="SM00849"/>
    </source>
</evidence>
<dbReference type="InterPro" id="IPR051013">
    <property type="entry name" value="MBL_superfamily_lactonases"/>
</dbReference>
<dbReference type="InterPro" id="IPR036866">
    <property type="entry name" value="RibonucZ/Hydroxyglut_hydro"/>
</dbReference>
<sequence length="365" mass="39570">MAGAKWEIPSGAVAKVSIVDSTLRMSGLPTAMMFASSVEGFDHFETLPTWCLLVESPAGRKALFDLGVPADKDTFAPLWQKMLDDTGLRDEFRVEKDVAQVLRDHGVEPGDIDSIIWSHQHLDHIGNPNTFPNSTEIVVGQGFNKAYCPGYPANPDSPVCEVYFADRTLREINFEPGPAANLQIGGFRAHDFFGDGSFYLLDTPGHTTGHLGALARTTTTASGEAGQEDDDTFIMMGGDLCHHAGELRPSPHMPLPDPLIGDHHYPVPAALRPLSLCPGAGLFGRLNTSRGRRARDEVLVDPADTNEDLAATVRTIREAQVPDAMDNVFFVFAHDATLMGVVDVFPAPANEWRAKGGRTRRAGLS</sequence>
<gene>
    <name evidence="6" type="ORF">PG991_003485</name>
</gene>
<keyword evidence="7" id="KW-1185">Reference proteome</keyword>
<evidence type="ECO:0000256" key="2">
    <source>
        <dbReference type="ARBA" id="ARBA00022723"/>
    </source>
</evidence>
<dbReference type="SUPFAM" id="SSF56281">
    <property type="entry name" value="Metallo-hydrolase/oxidoreductase"/>
    <property type="match status" value="1"/>
</dbReference>
<name>A0ABR1S5C0_9PEZI</name>
<accession>A0ABR1S5C0</accession>
<evidence type="ECO:0000313" key="7">
    <source>
        <dbReference type="Proteomes" id="UP001396898"/>
    </source>
</evidence>
<dbReference type="EMBL" id="JAQQWI010000007">
    <property type="protein sequence ID" value="KAK8026429.1"/>
    <property type="molecule type" value="Genomic_DNA"/>
</dbReference>
<dbReference type="PANTHER" id="PTHR42978">
    <property type="entry name" value="QUORUM-QUENCHING LACTONASE YTNP-RELATED-RELATED"/>
    <property type="match status" value="1"/>
</dbReference>
<keyword evidence="4" id="KW-0862">Zinc</keyword>
<proteinExistence type="inferred from homology"/>
<keyword evidence="3" id="KW-0378">Hydrolase</keyword>
<evidence type="ECO:0000256" key="4">
    <source>
        <dbReference type="ARBA" id="ARBA00022833"/>
    </source>
</evidence>
<evidence type="ECO:0000256" key="1">
    <source>
        <dbReference type="ARBA" id="ARBA00007749"/>
    </source>
</evidence>
<dbReference type="Pfam" id="PF00753">
    <property type="entry name" value="Lactamase_B"/>
    <property type="match status" value="1"/>
</dbReference>
<comment type="similarity">
    <text evidence="1">Belongs to the metallo-beta-lactamase superfamily.</text>
</comment>
<dbReference type="InterPro" id="IPR001279">
    <property type="entry name" value="Metallo-B-lactamas"/>
</dbReference>
<evidence type="ECO:0000256" key="3">
    <source>
        <dbReference type="ARBA" id="ARBA00022801"/>
    </source>
</evidence>
<organism evidence="6 7">
    <name type="scientific">Apiospora marii</name>
    <dbReference type="NCBI Taxonomy" id="335849"/>
    <lineage>
        <taxon>Eukaryota</taxon>
        <taxon>Fungi</taxon>
        <taxon>Dikarya</taxon>
        <taxon>Ascomycota</taxon>
        <taxon>Pezizomycotina</taxon>
        <taxon>Sordariomycetes</taxon>
        <taxon>Xylariomycetidae</taxon>
        <taxon>Amphisphaeriales</taxon>
        <taxon>Apiosporaceae</taxon>
        <taxon>Apiospora</taxon>
    </lineage>
</organism>
<feature type="domain" description="Metallo-beta-lactamase" evidence="5">
    <location>
        <begin position="48"/>
        <end position="285"/>
    </location>
</feature>
<dbReference type="SMART" id="SM00849">
    <property type="entry name" value="Lactamase_B"/>
    <property type="match status" value="1"/>
</dbReference>